<dbReference type="Pfam" id="PF00126">
    <property type="entry name" value="HTH_1"/>
    <property type="match status" value="1"/>
</dbReference>
<dbReference type="PANTHER" id="PTHR30419">
    <property type="entry name" value="HTH-TYPE TRANSCRIPTIONAL REGULATOR YBHD"/>
    <property type="match status" value="1"/>
</dbReference>
<evidence type="ECO:0000313" key="6">
    <source>
        <dbReference type="EMBL" id="ADO82926.1"/>
    </source>
</evidence>
<feature type="domain" description="HTH lysR-type" evidence="5">
    <location>
        <begin position="1"/>
        <end position="58"/>
    </location>
</feature>
<dbReference type="GO" id="GO:0005829">
    <property type="term" value="C:cytosol"/>
    <property type="evidence" value="ECO:0007669"/>
    <property type="project" value="TreeGrafter"/>
</dbReference>
<dbReference type="PANTHER" id="PTHR30419:SF28">
    <property type="entry name" value="HTH-TYPE TRANSCRIPTIONAL REGULATOR BSDA"/>
    <property type="match status" value="1"/>
</dbReference>
<dbReference type="RefSeq" id="WP_013387593.1">
    <property type="nucleotide sequence ID" value="NC_014632.1"/>
</dbReference>
<keyword evidence="7" id="KW-1185">Reference proteome</keyword>
<dbReference type="GO" id="GO:0003677">
    <property type="term" value="F:DNA binding"/>
    <property type="evidence" value="ECO:0007669"/>
    <property type="project" value="UniProtKB-KW"/>
</dbReference>
<dbReference type="FunFam" id="1.10.10.10:FF:000001">
    <property type="entry name" value="LysR family transcriptional regulator"/>
    <property type="match status" value="1"/>
</dbReference>
<reference evidence="6 7" key="1">
    <citation type="journal article" date="2010" name="Stand. Genomic Sci.">
        <title>Complete genome sequence of Ilyobacter polytropus type strain (CuHbu1).</title>
        <authorList>
            <person name="Sikorski J."/>
            <person name="Chertkov O."/>
            <person name="Lapidus A."/>
            <person name="Nolan M."/>
            <person name="Lucas S."/>
            <person name="Del Rio T.G."/>
            <person name="Tice H."/>
            <person name="Cheng J.F."/>
            <person name="Tapia R."/>
            <person name="Han C."/>
            <person name="Goodwin L."/>
            <person name="Pitluck S."/>
            <person name="Liolios K."/>
            <person name="Ivanova N."/>
            <person name="Mavromatis K."/>
            <person name="Mikhailova N."/>
            <person name="Pati A."/>
            <person name="Chen A."/>
            <person name="Palaniappan K."/>
            <person name="Land M."/>
            <person name="Hauser L."/>
            <person name="Chang Y.J."/>
            <person name="Jeffries C.D."/>
            <person name="Brambilla E."/>
            <person name="Yasawong M."/>
            <person name="Rohde M."/>
            <person name="Pukall R."/>
            <person name="Spring S."/>
            <person name="Goker M."/>
            <person name="Woyke T."/>
            <person name="Bristow J."/>
            <person name="Eisen J.A."/>
            <person name="Markowitz V."/>
            <person name="Hugenholtz P."/>
            <person name="Kyrpides N.C."/>
            <person name="Klenk H.P."/>
        </authorList>
    </citation>
    <scope>NUCLEOTIDE SEQUENCE [LARGE SCALE GENOMIC DNA]</scope>
    <source>
        <strain evidence="7">ATCC 51220 / DSM 2926 / LMG 16218 / CuHBu1</strain>
    </source>
</reference>
<gene>
    <name evidence="6" type="ordered locus">Ilyop_1145</name>
</gene>
<evidence type="ECO:0000256" key="3">
    <source>
        <dbReference type="ARBA" id="ARBA00023125"/>
    </source>
</evidence>
<comment type="similarity">
    <text evidence="1">Belongs to the LysR transcriptional regulatory family.</text>
</comment>
<dbReference type="InterPro" id="IPR050950">
    <property type="entry name" value="HTH-type_LysR_regulators"/>
</dbReference>
<name>E3H7X4_ILYPC</name>
<keyword evidence="3" id="KW-0238">DNA-binding</keyword>
<organism evidence="6 7">
    <name type="scientific">Ilyobacter polytropus (strain ATCC 51220 / DSM 2926 / LMG 16218 / CuHBu1)</name>
    <dbReference type="NCBI Taxonomy" id="572544"/>
    <lineage>
        <taxon>Bacteria</taxon>
        <taxon>Fusobacteriati</taxon>
        <taxon>Fusobacteriota</taxon>
        <taxon>Fusobacteriia</taxon>
        <taxon>Fusobacteriales</taxon>
        <taxon>Fusobacteriaceae</taxon>
        <taxon>Ilyobacter</taxon>
    </lineage>
</organism>
<dbReference type="InterPro" id="IPR005119">
    <property type="entry name" value="LysR_subst-bd"/>
</dbReference>
<dbReference type="eggNOG" id="COG0583">
    <property type="taxonomic scope" value="Bacteria"/>
</dbReference>
<sequence length="291" mass="33492">MDIRQLKYFMAIVEEGNITKAAEKLHMAQPPLSYQLKLMEEELGVKLLERSTRKLEITEAGEMLKTRSEQIIELFDKTVKDIKNFREGFTGTLSMGVVASSMGIIYPKFIQEYHEAYPDTSFDIREGNTNRILEFLKNGVIELGIVRTPFNSENFDSIQLPNEPMIAVTKPKGVFIWDKKKLNADDLKDLPLILDRRFEKMIIKTCQQKGYSPKILCESEDTRTILSWVDIGMGVGVVPKSSKEFVNLMNLEYKEIEEFSLETGTSIVWVRDRRLSEAASNFLQIFKKITQ</sequence>
<dbReference type="OrthoDB" id="9803735at2"/>
<dbReference type="Proteomes" id="UP000006875">
    <property type="component" value="Chromosome"/>
</dbReference>
<dbReference type="SUPFAM" id="SSF46785">
    <property type="entry name" value="Winged helix' DNA-binding domain"/>
    <property type="match status" value="1"/>
</dbReference>
<evidence type="ECO:0000256" key="2">
    <source>
        <dbReference type="ARBA" id="ARBA00023015"/>
    </source>
</evidence>
<accession>E3H7X4</accession>
<keyword evidence="2" id="KW-0805">Transcription regulation</keyword>
<evidence type="ECO:0000259" key="5">
    <source>
        <dbReference type="PROSITE" id="PS50931"/>
    </source>
</evidence>
<proteinExistence type="inferred from homology"/>
<dbReference type="PRINTS" id="PR00039">
    <property type="entry name" value="HTHLYSR"/>
</dbReference>
<dbReference type="EMBL" id="CP002281">
    <property type="protein sequence ID" value="ADO82926.1"/>
    <property type="molecule type" value="Genomic_DNA"/>
</dbReference>
<dbReference type="InterPro" id="IPR036388">
    <property type="entry name" value="WH-like_DNA-bd_sf"/>
</dbReference>
<protein>
    <submittedName>
        <fullName evidence="6">Transcriptional regulator, LysR family</fullName>
    </submittedName>
</protein>
<dbReference type="Pfam" id="PF03466">
    <property type="entry name" value="LysR_substrate"/>
    <property type="match status" value="1"/>
</dbReference>
<dbReference type="HOGENOM" id="CLU_039613_6_2_0"/>
<keyword evidence="4" id="KW-0804">Transcription</keyword>
<dbReference type="KEGG" id="ipo:Ilyop_1145"/>
<dbReference type="GO" id="GO:0003700">
    <property type="term" value="F:DNA-binding transcription factor activity"/>
    <property type="evidence" value="ECO:0007669"/>
    <property type="project" value="InterPro"/>
</dbReference>
<dbReference type="STRING" id="572544.Ilyop_1145"/>
<dbReference type="PROSITE" id="PS50931">
    <property type="entry name" value="HTH_LYSR"/>
    <property type="match status" value="1"/>
</dbReference>
<dbReference type="AlphaFoldDB" id="E3H7X4"/>
<dbReference type="CDD" id="cd05466">
    <property type="entry name" value="PBP2_LTTR_substrate"/>
    <property type="match status" value="1"/>
</dbReference>
<dbReference type="SUPFAM" id="SSF53850">
    <property type="entry name" value="Periplasmic binding protein-like II"/>
    <property type="match status" value="1"/>
</dbReference>
<evidence type="ECO:0000313" key="7">
    <source>
        <dbReference type="Proteomes" id="UP000006875"/>
    </source>
</evidence>
<dbReference type="InterPro" id="IPR000847">
    <property type="entry name" value="LysR_HTH_N"/>
</dbReference>
<dbReference type="Gene3D" id="3.40.190.290">
    <property type="match status" value="1"/>
</dbReference>
<dbReference type="Gene3D" id="1.10.10.10">
    <property type="entry name" value="Winged helix-like DNA-binding domain superfamily/Winged helix DNA-binding domain"/>
    <property type="match status" value="1"/>
</dbReference>
<dbReference type="InterPro" id="IPR036390">
    <property type="entry name" value="WH_DNA-bd_sf"/>
</dbReference>
<evidence type="ECO:0000256" key="1">
    <source>
        <dbReference type="ARBA" id="ARBA00009437"/>
    </source>
</evidence>
<evidence type="ECO:0000256" key="4">
    <source>
        <dbReference type="ARBA" id="ARBA00023163"/>
    </source>
</evidence>